<dbReference type="SUPFAM" id="SSF49373">
    <property type="entry name" value="Invasin/intimin cell-adhesion fragments"/>
    <property type="match status" value="1"/>
</dbReference>
<feature type="domain" description="Big-1" evidence="3">
    <location>
        <begin position="482"/>
        <end position="528"/>
    </location>
</feature>
<dbReference type="InterPro" id="IPR008964">
    <property type="entry name" value="Invasin/intimin_cell_adhesion"/>
</dbReference>
<dbReference type="Gene3D" id="2.60.40.10">
    <property type="entry name" value="Immunoglobulins"/>
    <property type="match status" value="1"/>
</dbReference>
<accession>A0A6B3LXI3</accession>
<evidence type="ECO:0000256" key="1">
    <source>
        <dbReference type="ARBA" id="ARBA00010116"/>
    </source>
</evidence>
<dbReference type="AlphaFoldDB" id="A0A6B3LXI3"/>
<dbReference type="Proteomes" id="UP000474777">
    <property type="component" value="Unassembled WGS sequence"/>
</dbReference>
<dbReference type="EMBL" id="JAAGWD010000007">
    <property type="protein sequence ID" value="NEM99046.1"/>
    <property type="molecule type" value="Genomic_DNA"/>
</dbReference>
<evidence type="ECO:0000259" key="3">
    <source>
        <dbReference type="Pfam" id="PF02369"/>
    </source>
</evidence>
<organism evidence="4 5">
    <name type="scientific">Pontibacter burrus</name>
    <dbReference type="NCBI Taxonomy" id="2704466"/>
    <lineage>
        <taxon>Bacteria</taxon>
        <taxon>Pseudomonadati</taxon>
        <taxon>Bacteroidota</taxon>
        <taxon>Cytophagia</taxon>
        <taxon>Cytophagales</taxon>
        <taxon>Hymenobacteraceae</taxon>
        <taxon>Pontibacter</taxon>
    </lineage>
</organism>
<evidence type="ECO:0000256" key="2">
    <source>
        <dbReference type="SAM" id="SignalP"/>
    </source>
</evidence>
<keyword evidence="5" id="KW-1185">Reference proteome</keyword>
<dbReference type="InterPro" id="IPR013783">
    <property type="entry name" value="Ig-like_fold"/>
</dbReference>
<dbReference type="RefSeq" id="WP_163915947.1">
    <property type="nucleotide sequence ID" value="NZ_JAAGWD010000007.1"/>
</dbReference>
<proteinExistence type="inferred from homology"/>
<dbReference type="PROSITE" id="PS51257">
    <property type="entry name" value="PROKAR_LIPOPROTEIN"/>
    <property type="match status" value="1"/>
</dbReference>
<name>A0A6B3LXI3_9BACT</name>
<feature type="signal peptide" evidence="2">
    <location>
        <begin position="1"/>
        <end position="18"/>
    </location>
</feature>
<protein>
    <recommendedName>
        <fullName evidence="3">Big-1 domain-containing protein</fullName>
    </recommendedName>
</protein>
<feature type="chain" id="PRO_5025381220" description="Big-1 domain-containing protein" evidence="2">
    <location>
        <begin position="19"/>
        <end position="704"/>
    </location>
</feature>
<dbReference type="Pfam" id="PF02369">
    <property type="entry name" value="Big_1"/>
    <property type="match status" value="1"/>
</dbReference>
<gene>
    <name evidence="4" type="ORF">GXP69_15205</name>
</gene>
<evidence type="ECO:0000313" key="4">
    <source>
        <dbReference type="EMBL" id="NEM99046.1"/>
    </source>
</evidence>
<dbReference type="InterPro" id="IPR003344">
    <property type="entry name" value="Big_1_dom"/>
</dbReference>
<comment type="similarity">
    <text evidence="1">Belongs to the intimin/invasin family.</text>
</comment>
<comment type="caution">
    <text evidence="4">The sequence shown here is derived from an EMBL/GenBank/DDBJ whole genome shotgun (WGS) entry which is preliminary data.</text>
</comment>
<sequence>MKRIILFFLTIFFVVACSSSEEPSPDAKQSILLLTKSATPGQIVISQATDKPVVTSASMIRVGNVDVQVFAGDSNQVLFIMPVIASGNVLVDYSGIGINKQLDLTVGAYTTITDPVAVANAFSTELDAVSQKLQAYVDDPIIQLDPAYIEVLKQQKQVVKENFAKLTAEEQLKLAYMLQSITPNESEFRLDEPDPGNYRVTSSSDAGEEIYRTGKSFVKSMIAGSASLFLGTQLAMLPSPLLYDKVAAAACMATSVGFFVKAHTEAQRVAQLKGVAEKILEEFSSNRVGAVSPGGRQAAEDENVFNQDKAKVLTLNGEYRTLVKTDAASSVAFFATTFMYLAKMQEAYNTILATTNKIKSWFLGTGPSLPVYKDPVKTQAAKKELPLPSGKVTFKNISDARIQLSATPAAAGKFNLVATSTTATGLQDKPFSFDVVFTDSNLGVLLTKKVTATYRPTQPHTISLVDGNNQEGEPGKVLAKPLKVKVVDADGNALKDIEVEWTVKSGNGTLSAAKTITNAQGMAEVTWKMHQSPAADQTVEATVKKGDGTIVSGAPVTFKATLGIVVRLINGSPWKLTSYVVGGEEQFNFKDLGNKTCYPAGVYDKTRFVEGTFSFSSSTLAINIKSEKHTYNCNSGSFDKSYNNDGSGAHQWKIDKGTGKLILMNNGQEEAWLAITLISDTKIRFSGTAGRGEDEVGFSFEVEE</sequence>
<reference evidence="4 5" key="1">
    <citation type="submission" date="2020-02" db="EMBL/GenBank/DDBJ databases">
        <authorList>
            <person name="Kim M.K."/>
        </authorList>
    </citation>
    <scope>NUCLEOTIDE SEQUENCE [LARGE SCALE GENOMIC DNA]</scope>
    <source>
        <strain evidence="4 5">BT327</strain>
    </source>
</reference>
<keyword evidence="2" id="KW-0732">Signal</keyword>
<evidence type="ECO:0000313" key="5">
    <source>
        <dbReference type="Proteomes" id="UP000474777"/>
    </source>
</evidence>